<reference evidence="1 2" key="1">
    <citation type="submission" date="2022-04" db="EMBL/GenBank/DDBJ databases">
        <title>Genome sequence of soybean root-associated Caulobacter segnis RL271.</title>
        <authorList>
            <person name="Longley R."/>
            <person name="Bonito G."/>
            <person name="Trigodet F."/>
            <person name="Crosson S."/>
            <person name="Fiebig A."/>
        </authorList>
    </citation>
    <scope>NUCLEOTIDE SEQUENCE [LARGE SCALE GENOMIC DNA]</scope>
    <source>
        <strain evidence="1 2">RL271</strain>
    </source>
</reference>
<dbReference type="Proteomes" id="UP001057520">
    <property type="component" value="Chromosome"/>
</dbReference>
<name>A0ABY4ZQP5_9CAUL</name>
<organism evidence="1 2">
    <name type="scientific">Caulobacter segnis</name>
    <dbReference type="NCBI Taxonomy" id="88688"/>
    <lineage>
        <taxon>Bacteria</taxon>
        <taxon>Pseudomonadati</taxon>
        <taxon>Pseudomonadota</taxon>
        <taxon>Alphaproteobacteria</taxon>
        <taxon>Caulobacterales</taxon>
        <taxon>Caulobacteraceae</taxon>
        <taxon>Caulobacter</taxon>
    </lineage>
</organism>
<evidence type="ECO:0000313" key="1">
    <source>
        <dbReference type="EMBL" id="USQ94347.1"/>
    </source>
</evidence>
<accession>A0ABY4ZQP5</accession>
<proteinExistence type="predicted"/>
<protein>
    <submittedName>
        <fullName evidence="1">Uncharacterized protein</fullName>
    </submittedName>
</protein>
<gene>
    <name evidence="1" type="ORF">MZV50_17360</name>
</gene>
<evidence type="ECO:0000313" key="2">
    <source>
        <dbReference type="Proteomes" id="UP001057520"/>
    </source>
</evidence>
<dbReference type="EMBL" id="CP096040">
    <property type="protein sequence ID" value="USQ94347.1"/>
    <property type="molecule type" value="Genomic_DNA"/>
</dbReference>
<sequence>MATYTIRIYNQSLVDKSYVVFMQAPIVTSNGGTTPIFTNAWATFENITNGGWDQVVYNQTTYAYWSQPPESLSPGVTIDSGGVMPVNTATNDTVTFTNTGVTGFNSLTSPGQAQNGSFQIVGGSDFSPLNNYVFGLASDNGGAIPSPVASFSATPNETYNVTPVVQFYVADGAYTAGQVIDVTAVSTQNKLINFTGTPYTNATVVQGANGLFTVDYD</sequence>
<keyword evidence="2" id="KW-1185">Reference proteome</keyword>